<dbReference type="PANTHER" id="PTHR36807:SF2">
    <property type="entry name" value="PHOSPHOGLYCOLATE PHOSPHATASE"/>
    <property type="match status" value="1"/>
</dbReference>
<evidence type="ECO:0000256" key="1">
    <source>
        <dbReference type="SAM" id="MobiDB-lite"/>
    </source>
</evidence>
<dbReference type="Proteomes" id="UP001140949">
    <property type="component" value="Unassembled WGS sequence"/>
</dbReference>
<sequence length="514" mass="58118">MADYAAMPSCTRVPLQIQSRMNLTFPRNVNATLSKREYFCGKNYLASGRVLLKVHEDGPLYTAVRGSHCWDRSSLRCCCMGVLINPEDVVPLTWASSVDEVLLVISVVFAYMAGAIPNTGTFPVPQKENNDHFRGTSTSTPYGRSSESDRDSDLNDCWGEVKEKIQDALSAHEHDGNLSNGTVDPEIHRKRCPLSMLALDEGPRLRLLWATLQRLQKEAGTINDIMQNHNQDIWLLIASKILKDSVQRACVKWLADELSLKTGDPSMKLIDRISEKLKGDDTVSQTIDRMGKTELYADLLFFHRFGCVRTASFYDSRFLTLHGVDILEDLVITMADGIARIFLELISVDSNMSNEIDASGLVLCTLSTRALQRLRNEVALNQWIQQNFESVISMYEDRFELSILCSKTLEDPLKSEKSVWLKIFTLWRLTTAPSFSYMQISQVSLPVKRTKELRALSGGRYYFSLFLEFSDIAMPFIKTIFTKVSNAVSFFLVYMIGRSLGLVFSGIRQSLGWK</sequence>
<comment type="caution">
    <text evidence="2">The sequence shown here is derived from an EMBL/GenBank/DDBJ whole genome shotgun (WGS) entry which is preliminary data.</text>
</comment>
<reference evidence="2" key="1">
    <citation type="journal article" date="2023" name="GigaByte">
        <title>Genome assembly of the bearded iris, Iris pallida Lam.</title>
        <authorList>
            <person name="Bruccoleri R.E."/>
            <person name="Oakeley E.J."/>
            <person name="Faust A.M.E."/>
            <person name="Altorfer M."/>
            <person name="Dessus-Babus S."/>
            <person name="Burckhardt D."/>
            <person name="Oertli M."/>
            <person name="Naumann U."/>
            <person name="Petersen F."/>
            <person name="Wong J."/>
        </authorList>
    </citation>
    <scope>NUCLEOTIDE SEQUENCE</scope>
    <source>
        <strain evidence="2">GSM-AAB239-AS_SAM_17_03QT</strain>
    </source>
</reference>
<dbReference type="PANTHER" id="PTHR36807">
    <property type="entry name" value="PHOSPHOGLYCOLATE PHOSPHATASE"/>
    <property type="match status" value="1"/>
</dbReference>
<dbReference type="Pfam" id="PF12452">
    <property type="entry name" value="DUF3685"/>
    <property type="match status" value="2"/>
</dbReference>
<dbReference type="InterPro" id="IPR022552">
    <property type="entry name" value="UPF_Ycf55"/>
</dbReference>
<evidence type="ECO:0000313" key="2">
    <source>
        <dbReference type="EMBL" id="KAJ6799251.1"/>
    </source>
</evidence>
<evidence type="ECO:0000313" key="3">
    <source>
        <dbReference type="Proteomes" id="UP001140949"/>
    </source>
</evidence>
<organism evidence="2 3">
    <name type="scientific">Iris pallida</name>
    <name type="common">Sweet iris</name>
    <dbReference type="NCBI Taxonomy" id="29817"/>
    <lineage>
        <taxon>Eukaryota</taxon>
        <taxon>Viridiplantae</taxon>
        <taxon>Streptophyta</taxon>
        <taxon>Embryophyta</taxon>
        <taxon>Tracheophyta</taxon>
        <taxon>Spermatophyta</taxon>
        <taxon>Magnoliopsida</taxon>
        <taxon>Liliopsida</taxon>
        <taxon>Asparagales</taxon>
        <taxon>Iridaceae</taxon>
        <taxon>Iridoideae</taxon>
        <taxon>Irideae</taxon>
        <taxon>Iris</taxon>
    </lineage>
</organism>
<dbReference type="EMBL" id="JANAVB010039819">
    <property type="protein sequence ID" value="KAJ6799251.1"/>
    <property type="molecule type" value="Genomic_DNA"/>
</dbReference>
<dbReference type="AlphaFoldDB" id="A0AAX6E5I3"/>
<feature type="region of interest" description="Disordered" evidence="1">
    <location>
        <begin position="120"/>
        <end position="154"/>
    </location>
</feature>
<name>A0AAX6E5I3_IRIPA</name>
<keyword evidence="3" id="KW-1185">Reference proteome</keyword>
<accession>A0AAX6E5I3</accession>
<feature type="compositionally biased region" description="Polar residues" evidence="1">
    <location>
        <begin position="135"/>
        <end position="145"/>
    </location>
</feature>
<protein>
    <submittedName>
        <fullName evidence="2">Uncharacterized protein</fullName>
    </submittedName>
</protein>
<gene>
    <name evidence="2" type="ORF">M6B38_208300</name>
</gene>
<reference evidence="2" key="2">
    <citation type="submission" date="2023-04" db="EMBL/GenBank/DDBJ databases">
        <authorList>
            <person name="Bruccoleri R.E."/>
            <person name="Oakeley E.J."/>
            <person name="Faust A.-M."/>
            <person name="Dessus-Babus S."/>
            <person name="Altorfer M."/>
            <person name="Burckhardt D."/>
            <person name="Oertli M."/>
            <person name="Naumann U."/>
            <person name="Petersen F."/>
            <person name="Wong J."/>
        </authorList>
    </citation>
    <scope>NUCLEOTIDE SEQUENCE</scope>
    <source>
        <strain evidence="2">GSM-AAB239-AS_SAM_17_03QT</strain>
        <tissue evidence="2">Leaf</tissue>
    </source>
</reference>
<proteinExistence type="predicted"/>